<comment type="caution">
    <text evidence="2">The sequence shown here is derived from an EMBL/GenBank/DDBJ whole genome shotgun (WGS) entry which is preliminary data.</text>
</comment>
<dbReference type="Proteomes" id="UP000735302">
    <property type="component" value="Unassembled WGS sequence"/>
</dbReference>
<reference evidence="2 3" key="1">
    <citation type="journal article" date="2021" name="Elife">
        <title>Chloroplast acquisition without the gene transfer in kleptoplastic sea slugs, Plakobranchus ocellatus.</title>
        <authorList>
            <person name="Maeda T."/>
            <person name="Takahashi S."/>
            <person name="Yoshida T."/>
            <person name="Shimamura S."/>
            <person name="Takaki Y."/>
            <person name="Nagai Y."/>
            <person name="Toyoda A."/>
            <person name="Suzuki Y."/>
            <person name="Arimoto A."/>
            <person name="Ishii H."/>
            <person name="Satoh N."/>
            <person name="Nishiyama T."/>
            <person name="Hasebe M."/>
            <person name="Maruyama T."/>
            <person name="Minagawa J."/>
            <person name="Obokata J."/>
            <person name="Shigenobu S."/>
        </authorList>
    </citation>
    <scope>NUCLEOTIDE SEQUENCE [LARGE SCALE GENOMIC DNA]</scope>
</reference>
<proteinExistence type="predicted"/>
<gene>
    <name evidence="2" type="ORF">PoB_004142400</name>
</gene>
<evidence type="ECO:0000256" key="1">
    <source>
        <dbReference type="SAM" id="SignalP"/>
    </source>
</evidence>
<sequence length="101" mass="11564">MLDMRITYFFALDLWLTSTASLWKENFGCIFSVSFWSWNSGSMNLLMRVKCQQLTFFSVQLQGQFIVGKLSRQIPPATIEGLNKKSAVFLPRLTVGNFSQV</sequence>
<feature type="chain" id="PRO_5043461453" evidence="1">
    <location>
        <begin position="22"/>
        <end position="101"/>
    </location>
</feature>
<evidence type="ECO:0000313" key="3">
    <source>
        <dbReference type="Proteomes" id="UP000735302"/>
    </source>
</evidence>
<keyword evidence="1" id="KW-0732">Signal</keyword>
<keyword evidence="3" id="KW-1185">Reference proteome</keyword>
<dbReference type="AlphaFoldDB" id="A0AAV4B898"/>
<organism evidence="2 3">
    <name type="scientific">Plakobranchus ocellatus</name>
    <dbReference type="NCBI Taxonomy" id="259542"/>
    <lineage>
        <taxon>Eukaryota</taxon>
        <taxon>Metazoa</taxon>
        <taxon>Spiralia</taxon>
        <taxon>Lophotrochozoa</taxon>
        <taxon>Mollusca</taxon>
        <taxon>Gastropoda</taxon>
        <taxon>Heterobranchia</taxon>
        <taxon>Euthyneura</taxon>
        <taxon>Panpulmonata</taxon>
        <taxon>Sacoglossa</taxon>
        <taxon>Placobranchoidea</taxon>
        <taxon>Plakobranchidae</taxon>
        <taxon>Plakobranchus</taxon>
    </lineage>
</organism>
<protein>
    <submittedName>
        <fullName evidence="2">Uncharacterized protein</fullName>
    </submittedName>
</protein>
<dbReference type="EMBL" id="BLXT01004584">
    <property type="protein sequence ID" value="GFO14919.1"/>
    <property type="molecule type" value="Genomic_DNA"/>
</dbReference>
<evidence type="ECO:0000313" key="2">
    <source>
        <dbReference type="EMBL" id="GFO14919.1"/>
    </source>
</evidence>
<feature type="signal peptide" evidence="1">
    <location>
        <begin position="1"/>
        <end position="21"/>
    </location>
</feature>
<accession>A0AAV4B898</accession>
<name>A0AAV4B898_9GAST</name>